<protein>
    <recommendedName>
        <fullName evidence="2">Methyltransferase type 11 domain-containing protein</fullName>
    </recommendedName>
</protein>
<dbReference type="SUPFAM" id="SSF53335">
    <property type="entry name" value="S-adenosyl-L-methionine-dependent methyltransferases"/>
    <property type="match status" value="1"/>
</dbReference>
<dbReference type="STRING" id="1798392.A3A79_04975"/>
<evidence type="ECO:0000256" key="1">
    <source>
        <dbReference type="SAM" id="Phobius"/>
    </source>
</evidence>
<keyword evidence="1" id="KW-0472">Membrane</keyword>
<dbReference type="InterPro" id="IPR013216">
    <property type="entry name" value="Methyltransf_11"/>
</dbReference>
<evidence type="ECO:0000313" key="4">
    <source>
        <dbReference type="Proteomes" id="UP000178759"/>
    </source>
</evidence>
<comment type="caution">
    <text evidence="3">The sequence shown here is derived from an EMBL/GenBank/DDBJ whole genome shotgun (WGS) entry which is preliminary data.</text>
</comment>
<evidence type="ECO:0000313" key="3">
    <source>
        <dbReference type="EMBL" id="OGG24508.1"/>
    </source>
</evidence>
<dbReference type="Proteomes" id="UP000178759">
    <property type="component" value="Unassembled WGS sequence"/>
</dbReference>
<keyword evidence="1" id="KW-1133">Transmembrane helix</keyword>
<dbReference type="PANTHER" id="PTHR43464">
    <property type="entry name" value="METHYLTRANSFERASE"/>
    <property type="match status" value="1"/>
</dbReference>
<organism evidence="3 4">
    <name type="scientific">Candidatus Gottesmanbacteria bacterium RIFCSPLOWO2_01_FULL_43_11b</name>
    <dbReference type="NCBI Taxonomy" id="1798392"/>
    <lineage>
        <taxon>Bacteria</taxon>
        <taxon>Candidatus Gottesmaniibacteriota</taxon>
    </lineage>
</organism>
<keyword evidence="1" id="KW-0812">Transmembrane</keyword>
<dbReference type="EMBL" id="MFJV01000001">
    <property type="protein sequence ID" value="OGG24508.1"/>
    <property type="molecule type" value="Genomic_DNA"/>
</dbReference>
<dbReference type="GO" id="GO:0008757">
    <property type="term" value="F:S-adenosylmethionine-dependent methyltransferase activity"/>
    <property type="evidence" value="ECO:0007669"/>
    <property type="project" value="InterPro"/>
</dbReference>
<dbReference type="InterPro" id="IPR029063">
    <property type="entry name" value="SAM-dependent_MTases_sf"/>
</dbReference>
<feature type="transmembrane region" description="Helical" evidence="1">
    <location>
        <begin position="208"/>
        <end position="228"/>
    </location>
</feature>
<name>A0A1F6AII7_9BACT</name>
<dbReference type="Pfam" id="PF08241">
    <property type="entry name" value="Methyltransf_11"/>
    <property type="match status" value="1"/>
</dbReference>
<evidence type="ECO:0000259" key="2">
    <source>
        <dbReference type="Pfam" id="PF08241"/>
    </source>
</evidence>
<dbReference type="Gene3D" id="3.40.50.150">
    <property type="entry name" value="Vaccinia Virus protein VP39"/>
    <property type="match status" value="1"/>
</dbReference>
<reference evidence="3 4" key="1">
    <citation type="journal article" date="2016" name="Nat. Commun.">
        <title>Thousands of microbial genomes shed light on interconnected biogeochemical processes in an aquifer system.</title>
        <authorList>
            <person name="Anantharaman K."/>
            <person name="Brown C.T."/>
            <person name="Hug L.A."/>
            <person name="Sharon I."/>
            <person name="Castelle C.J."/>
            <person name="Probst A.J."/>
            <person name="Thomas B.C."/>
            <person name="Singh A."/>
            <person name="Wilkins M.J."/>
            <person name="Karaoz U."/>
            <person name="Brodie E.L."/>
            <person name="Williams K.H."/>
            <person name="Hubbard S.S."/>
            <person name="Banfield J.F."/>
        </authorList>
    </citation>
    <scope>NUCLEOTIDE SEQUENCE [LARGE SCALE GENOMIC DNA]</scope>
</reference>
<dbReference type="CDD" id="cd02440">
    <property type="entry name" value="AdoMet_MTases"/>
    <property type="match status" value="1"/>
</dbReference>
<feature type="domain" description="Methyltransferase type 11" evidence="2">
    <location>
        <begin position="42"/>
        <end position="130"/>
    </location>
</feature>
<gene>
    <name evidence="3" type="ORF">A3A79_04975</name>
</gene>
<proteinExistence type="predicted"/>
<sequence length="242" mass="28069">MEKKYYSVLYHHQNTFWWYKGMKDINIRLIKKFLPRGENRILDAGCGAGAALPYLSQFGNAVGIDASSDAVRYAKTIGKAMKGNIMHLPFKNETFDMVFCFGVLYHRWVIDDNVAIAEFRRVLKKGGFLYSQEPAYHWLMGNEDEISQGKHRYTLPEMQKKLKQKKFKILKATYVNTILLPLAILRRLPNILGFREKKKESDIFTLPPIVNALFYIILRIEGLLLQYVNFPHGMSIICIAKK</sequence>
<accession>A0A1F6AII7</accession>
<feature type="transmembrane region" description="Helical" evidence="1">
    <location>
        <begin position="169"/>
        <end position="188"/>
    </location>
</feature>
<dbReference type="AlphaFoldDB" id="A0A1F6AII7"/>